<dbReference type="Proteomes" id="UP000716291">
    <property type="component" value="Unassembled WGS sequence"/>
</dbReference>
<sequence>MAMIPEVKVTAVDLTDKDLKEAIETQAVNSNSSEEYAKAFFGFIMAFFKKNSIKKIAINEAFFNYVFVWPMVELSAETTNNSDISFVPGEYILHSSVEEYKADAVVLLEQYDVELCLVETSGAYKINDAPRFGYDHVKGCFGALTLLNAIIKKYHNAKLDSILRLVIPFVHIRGDSVHLWGLELCSEKLYAFKKLYKCQIPTSWEGQESILSTGVLFYNLAKMLRNLAEQVKIICKEHNGSKASTLLGTAPQKDKVDLLKYIDTSIKKPARGSNYGILLPLETEACNVKFERASSV</sequence>
<reference evidence="1" key="1">
    <citation type="journal article" date="2020" name="Microb. Genom.">
        <title>Genetic diversity of clinical and environmental Mucorales isolates obtained from an investigation of mucormycosis cases among solid organ transplant recipients.</title>
        <authorList>
            <person name="Nguyen M.H."/>
            <person name="Kaul D."/>
            <person name="Muto C."/>
            <person name="Cheng S.J."/>
            <person name="Richter R.A."/>
            <person name="Bruno V.M."/>
            <person name="Liu G."/>
            <person name="Beyhan S."/>
            <person name="Sundermann A.J."/>
            <person name="Mounaud S."/>
            <person name="Pasculle A.W."/>
            <person name="Nierman W.C."/>
            <person name="Driscoll E."/>
            <person name="Cumbie R."/>
            <person name="Clancy C.J."/>
            <person name="Dupont C.L."/>
        </authorList>
    </citation>
    <scope>NUCLEOTIDE SEQUENCE</scope>
    <source>
        <strain evidence="1">GL11</strain>
    </source>
</reference>
<keyword evidence="2" id="KW-1185">Reference proteome</keyword>
<name>A0A9P6X2H8_RHIOR</name>
<proteinExistence type="predicted"/>
<dbReference type="AlphaFoldDB" id="A0A9P6X2H8"/>
<dbReference type="EMBL" id="JAANQT010001832">
    <property type="protein sequence ID" value="KAG1303848.1"/>
    <property type="molecule type" value="Genomic_DNA"/>
</dbReference>
<evidence type="ECO:0000313" key="2">
    <source>
        <dbReference type="Proteomes" id="UP000716291"/>
    </source>
</evidence>
<organism evidence="1 2">
    <name type="scientific">Rhizopus oryzae</name>
    <name type="common">Mucormycosis agent</name>
    <name type="synonym">Rhizopus arrhizus var. delemar</name>
    <dbReference type="NCBI Taxonomy" id="64495"/>
    <lineage>
        <taxon>Eukaryota</taxon>
        <taxon>Fungi</taxon>
        <taxon>Fungi incertae sedis</taxon>
        <taxon>Mucoromycota</taxon>
        <taxon>Mucoromycotina</taxon>
        <taxon>Mucoromycetes</taxon>
        <taxon>Mucorales</taxon>
        <taxon>Mucorineae</taxon>
        <taxon>Rhizopodaceae</taxon>
        <taxon>Rhizopus</taxon>
    </lineage>
</organism>
<dbReference type="OrthoDB" id="2425129at2759"/>
<protein>
    <submittedName>
        <fullName evidence="1">Uncharacterized protein</fullName>
    </submittedName>
</protein>
<gene>
    <name evidence="1" type="ORF">G6F64_009714</name>
</gene>
<evidence type="ECO:0000313" key="1">
    <source>
        <dbReference type="EMBL" id="KAG1303848.1"/>
    </source>
</evidence>
<comment type="caution">
    <text evidence="1">The sequence shown here is derived from an EMBL/GenBank/DDBJ whole genome shotgun (WGS) entry which is preliminary data.</text>
</comment>
<accession>A0A9P6X2H8</accession>